<keyword evidence="11" id="KW-1185">Reference proteome</keyword>
<feature type="domain" description="ABC transporter" evidence="9">
    <location>
        <begin position="6"/>
        <end position="236"/>
    </location>
</feature>
<dbReference type="InterPro" id="IPR050763">
    <property type="entry name" value="ABC_transporter_ATP-binding"/>
</dbReference>
<dbReference type="Gene3D" id="3.40.50.300">
    <property type="entry name" value="P-loop containing nucleotide triphosphate hydrolases"/>
    <property type="match status" value="1"/>
</dbReference>
<dbReference type="Pfam" id="PF00005">
    <property type="entry name" value="ABC_tran"/>
    <property type="match status" value="1"/>
</dbReference>
<protein>
    <submittedName>
        <fullName evidence="10">ATP-binding cassette domain-containing protein</fullName>
    </submittedName>
</protein>
<evidence type="ECO:0000313" key="10">
    <source>
        <dbReference type="EMBL" id="QSF42848.1"/>
    </source>
</evidence>
<dbReference type="InterPro" id="IPR003593">
    <property type="entry name" value="AAA+_ATPase"/>
</dbReference>
<evidence type="ECO:0000256" key="2">
    <source>
        <dbReference type="ARBA" id="ARBA00022448"/>
    </source>
</evidence>
<keyword evidence="3" id="KW-1003">Cell membrane</keyword>
<dbReference type="EMBL" id="CP070969">
    <property type="protein sequence ID" value="QSF42848.1"/>
    <property type="molecule type" value="Genomic_DNA"/>
</dbReference>
<comment type="subcellular location">
    <subcellularLocation>
        <location evidence="1">Cell membrane</location>
        <topology evidence="1">Peripheral membrane protein</topology>
        <orientation evidence="1">Cytoplasmic side</orientation>
    </subcellularLocation>
</comment>
<keyword evidence="4" id="KW-0547">Nucleotide-binding</keyword>
<dbReference type="InterPro" id="IPR017871">
    <property type="entry name" value="ABC_transporter-like_CS"/>
</dbReference>
<sequence>MTDLAVSTKEIVKEFPNKRAVDGISLDIKKGEIFGILGPNGAGKTTFLRMLATITKVSKGKGMIFGKDVTKDARKVRSLIGLTGQYATVDEELTAMENLKLFGQLNGLSASQSKARALELLNQFSLTEAKDRPIREFSGGMRRRLDLSVSLIVKPPLIFLDEPTTGLDPRTRGEMWEVIRNLASDGATILLTTQYLEEADQLADRLAIINHGRIISQGTPNELKSLLSDTHFEIILEHMRDAERAKGLIKAEIAQEAMISPEGTKLTVKLADTKVMTRLLLDLTQQDIEIKEFSVRKPTLDEVFLELTK</sequence>
<dbReference type="InterPro" id="IPR027417">
    <property type="entry name" value="P-loop_NTPase"/>
</dbReference>
<proteinExistence type="inferred from homology"/>
<organism evidence="10 11">
    <name type="scientific">Paenibacillus tianjinensis</name>
    <dbReference type="NCBI Taxonomy" id="2810347"/>
    <lineage>
        <taxon>Bacteria</taxon>
        <taxon>Bacillati</taxon>
        <taxon>Bacillota</taxon>
        <taxon>Bacilli</taxon>
        <taxon>Bacillales</taxon>
        <taxon>Paenibacillaceae</taxon>
        <taxon>Paenibacillus</taxon>
    </lineage>
</organism>
<comment type="similarity">
    <text evidence="8">Belongs to the ABC transporter superfamily. Drug exporter-1 (DrugE1) (TC 3.A.1.105) family.</text>
</comment>
<evidence type="ECO:0000313" key="11">
    <source>
        <dbReference type="Proteomes" id="UP000663452"/>
    </source>
</evidence>
<evidence type="ECO:0000256" key="7">
    <source>
        <dbReference type="ARBA" id="ARBA00023136"/>
    </source>
</evidence>
<dbReference type="PANTHER" id="PTHR42711:SF19">
    <property type="entry name" value="DOXORUBICIN RESISTANCE ATP-BINDING PROTEIN DRRA"/>
    <property type="match status" value="1"/>
</dbReference>
<keyword evidence="7" id="KW-0472">Membrane</keyword>
<keyword evidence="2" id="KW-0813">Transport</keyword>
<dbReference type="PROSITE" id="PS00211">
    <property type="entry name" value="ABC_TRANSPORTER_1"/>
    <property type="match status" value="1"/>
</dbReference>
<dbReference type="NCBIfam" id="TIGR01188">
    <property type="entry name" value="drrA"/>
    <property type="match status" value="1"/>
</dbReference>
<dbReference type="PROSITE" id="PS50893">
    <property type="entry name" value="ABC_TRANSPORTER_2"/>
    <property type="match status" value="1"/>
</dbReference>
<dbReference type="Proteomes" id="UP000663452">
    <property type="component" value="Chromosome"/>
</dbReference>
<accession>A0ABX7L4Q5</accession>
<gene>
    <name evidence="10" type="ORF">JRJ22_16225</name>
</gene>
<keyword evidence="5 10" id="KW-0067">ATP-binding</keyword>
<evidence type="ECO:0000259" key="9">
    <source>
        <dbReference type="PROSITE" id="PS50893"/>
    </source>
</evidence>
<name>A0ABX7L4Q5_9BACL</name>
<dbReference type="InterPro" id="IPR005894">
    <property type="entry name" value="DrrA"/>
</dbReference>
<evidence type="ECO:0000256" key="6">
    <source>
        <dbReference type="ARBA" id="ARBA00022967"/>
    </source>
</evidence>
<evidence type="ECO:0000256" key="4">
    <source>
        <dbReference type="ARBA" id="ARBA00022741"/>
    </source>
</evidence>
<dbReference type="GO" id="GO:0005524">
    <property type="term" value="F:ATP binding"/>
    <property type="evidence" value="ECO:0007669"/>
    <property type="project" value="UniProtKB-KW"/>
</dbReference>
<dbReference type="InterPro" id="IPR003439">
    <property type="entry name" value="ABC_transporter-like_ATP-bd"/>
</dbReference>
<dbReference type="PANTHER" id="PTHR42711">
    <property type="entry name" value="ABC TRANSPORTER ATP-BINDING PROTEIN"/>
    <property type="match status" value="1"/>
</dbReference>
<evidence type="ECO:0000256" key="8">
    <source>
        <dbReference type="ARBA" id="ARBA00049985"/>
    </source>
</evidence>
<dbReference type="SMART" id="SM00382">
    <property type="entry name" value="AAA"/>
    <property type="match status" value="1"/>
</dbReference>
<reference evidence="10 11" key="1">
    <citation type="submission" date="2021-02" db="EMBL/GenBank/DDBJ databases">
        <title>Paenibacillus tianjinensis sp. nov.</title>
        <authorList>
            <person name="Liu H."/>
        </authorList>
    </citation>
    <scope>NUCLEOTIDE SEQUENCE [LARGE SCALE GENOMIC DNA]</scope>
    <source>
        <strain evidence="10 11">TB2019</strain>
    </source>
</reference>
<dbReference type="InterPro" id="IPR025302">
    <property type="entry name" value="DrrA1/2-like_C"/>
</dbReference>
<dbReference type="SUPFAM" id="SSF52540">
    <property type="entry name" value="P-loop containing nucleoside triphosphate hydrolases"/>
    <property type="match status" value="1"/>
</dbReference>
<keyword evidence="6" id="KW-1278">Translocase</keyword>
<dbReference type="RefSeq" id="WP_206100524.1">
    <property type="nucleotide sequence ID" value="NZ_CP070969.1"/>
</dbReference>
<evidence type="ECO:0000256" key="1">
    <source>
        <dbReference type="ARBA" id="ARBA00004413"/>
    </source>
</evidence>
<dbReference type="Pfam" id="PF13732">
    <property type="entry name" value="DrrA1-3_C"/>
    <property type="match status" value="1"/>
</dbReference>
<evidence type="ECO:0000256" key="5">
    <source>
        <dbReference type="ARBA" id="ARBA00022840"/>
    </source>
</evidence>
<evidence type="ECO:0000256" key="3">
    <source>
        <dbReference type="ARBA" id="ARBA00022475"/>
    </source>
</evidence>